<feature type="region of interest" description="Disordered" evidence="1">
    <location>
        <begin position="148"/>
        <end position="218"/>
    </location>
</feature>
<organism evidence="2 3">
    <name type="scientific">Panicum miliaceum</name>
    <name type="common">Proso millet</name>
    <name type="synonym">Broomcorn millet</name>
    <dbReference type="NCBI Taxonomy" id="4540"/>
    <lineage>
        <taxon>Eukaryota</taxon>
        <taxon>Viridiplantae</taxon>
        <taxon>Streptophyta</taxon>
        <taxon>Embryophyta</taxon>
        <taxon>Tracheophyta</taxon>
        <taxon>Spermatophyta</taxon>
        <taxon>Magnoliopsida</taxon>
        <taxon>Liliopsida</taxon>
        <taxon>Poales</taxon>
        <taxon>Poaceae</taxon>
        <taxon>PACMAD clade</taxon>
        <taxon>Panicoideae</taxon>
        <taxon>Panicodae</taxon>
        <taxon>Paniceae</taxon>
        <taxon>Panicinae</taxon>
        <taxon>Panicum</taxon>
        <taxon>Panicum sect. Panicum</taxon>
    </lineage>
</organism>
<feature type="compositionally biased region" description="Basic and acidic residues" evidence="1">
    <location>
        <begin position="188"/>
        <end position="210"/>
    </location>
</feature>
<proteinExistence type="predicted"/>
<accession>A0A3L6SD54</accession>
<reference evidence="3" key="1">
    <citation type="journal article" date="2019" name="Nat. Commun.">
        <title>The genome of broomcorn millet.</title>
        <authorList>
            <person name="Zou C."/>
            <person name="Miki D."/>
            <person name="Li D."/>
            <person name="Tang Q."/>
            <person name="Xiao L."/>
            <person name="Rajput S."/>
            <person name="Deng P."/>
            <person name="Jia W."/>
            <person name="Huang R."/>
            <person name="Zhang M."/>
            <person name="Sun Y."/>
            <person name="Hu J."/>
            <person name="Fu X."/>
            <person name="Schnable P.S."/>
            <person name="Li F."/>
            <person name="Zhang H."/>
            <person name="Feng B."/>
            <person name="Zhu X."/>
            <person name="Liu R."/>
            <person name="Schnable J.C."/>
            <person name="Zhu J.-K."/>
            <person name="Zhang H."/>
        </authorList>
    </citation>
    <scope>NUCLEOTIDE SEQUENCE [LARGE SCALE GENOMIC DNA]</scope>
</reference>
<evidence type="ECO:0000313" key="2">
    <source>
        <dbReference type="EMBL" id="RLN18153.1"/>
    </source>
</evidence>
<gene>
    <name evidence="2" type="ORF">C2845_PM02G13940</name>
</gene>
<evidence type="ECO:0000256" key="1">
    <source>
        <dbReference type="SAM" id="MobiDB-lite"/>
    </source>
</evidence>
<comment type="caution">
    <text evidence="2">The sequence shown here is derived from an EMBL/GenBank/DDBJ whole genome shotgun (WGS) entry which is preliminary data.</text>
</comment>
<dbReference type="EMBL" id="PQIB02000005">
    <property type="protein sequence ID" value="RLN18153.1"/>
    <property type="molecule type" value="Genomic_DNA"/>
</dbReference>
<sequence length="352" mass="38538">MTRIKDMIIIPFRSCRKSTTAAVLGAARKGHAAAAAPIVAASDDDERGRRGVRAAHRPEDAPALRILRREDRARRDGHPRCARGDSQRRRIADPLCYLSPHRTRSDRRAGVEKVATDVGASRVTVTGTADAAAVATSVQIRTRRPITVVRGGRSGAQERSAAAPETPREEDQLVRARGRSTAAQLRPVPERTAARQSEEDEIAGRQERQEQVGSDAHAASMTSILEQDCPGAEQKGWSFASAGVAGRPHSRRPSGRRRSGCGYCGRCISRIVQSVSRFQGVREIKLMLPDPATTRCRRSSSSVCDNRRMNQQHTWDKLQVFMFLTSKHCMIATPSFVTHVHISAGTVPSTNI</sequence>
<name>A0A3L6SD54_PANMI</name>
<protein>
    <submittedName>
        <fullName evidence="2">Uncharacterized protein</fullName>
    </submittedName>
</protein>
<evidence type="ECO:0000313" key="3">
    <source>
        <dbReference type="Proteomes" id="UP000275267"/>
    </source>
</evidence>
<dbReference type="AlphaFoldDB" id="A0A3L6SD54"/>
<keyword evidence="3" id="KW-1185">Reference proteome</keyword>
<dbReference type="Proteomes" id="UP000275267">
    <property type="component" value="Unassembled WGS sequence"/>
</dbReference>